<evidence type="ECO:0000259" key="1">
    <source>
        <dbReference type="Pfam" id="PF23648"/>
    </source>
</evidence>
<dbReference type="RefSeq" id="WP_163176890.1">
    <property type="nucleotide sequence ID" value="NZ_JAAIWM010000001.1"/>
</dbReference>
<dbReference type="GO" id="GO:0016301">
    <property type="term" value="F:kinase activity"/>
    <property type="evidence" value="ECO:0007669"/>
    <property type="project" value="UniProtKB-KW"/>
</dbReference>
<dbReference type="AlphaFoldDB" id="A0A6M0Q260"/>
<keyword evidence="2" id="KW-0418">Kinase</keyword>
<feature type="domain" description="DUF7147" evidence="1">
    <location>
        <begin position="1"/>
        <end position="125"/>
    </location>
</feature>
<reference evidence="2 3" key="1">
    <citation type="submission" date="2020-02" db="EMBL/GenBank/DDBJ databases">
        <title>Bacillus aquiflavi sp. nov., isolated from yellow water of strong flavor Chinese baijiu in Yibin region of China.</title>
        <authorList>
            <person name="Xie J."/>
        </authorList>
    </citation>
    <scope>NUCLEOTIDE SEQUENCE [LARGE SCALE GENOMIC DNA]</scope>
    <source>
        <strain evidence="2 3">SA4</strain>
    </source>
</reference>
<proteinExistence type="predicted"/>
<protein>
    <submittedName>
        <fullName evidence="2">Methylthioribose kinase</fullName>
    </submittedName>
</protein>
<evidence type="ECO:0000313" key="3">
    <source>
        <dbReference type="Proteomes" id="UP000481043"/>
    </source>
</evidence>
<dbReference type="InterPro" id="IPR055571">
    <property type="entry name" value="DUF7147"/>
</dbReference>
<keyword evidence="2" id="KW-0808">Transferase</keyword>
<keyword evidence="3" id="KW-1185">Reference proteome</keyword>
<gene>
    <name evidence="2" type="ORF">G4D63_01255</name>
</gene>
<dbReference type="EMBL" id="JAAIWM010000001">
    <property type="protein sequence ID" value="NEY70356.1"/>
    <property type="molecule type" value="Genomic_DNA"/>
</dbReference>
<dbReference type="Pfam" id="PF23648">
    <property type="entry name" value="DUF7147"/>
    <property type="match status" value="1"/>
</dbReference>
<evidence type="ECO:0000313" key="2">
    <source>
        <dbReference type="EMBL" id="NEY70356.1"/>
    </source>
</evidence>
<organism evidence="2 3">
    <name type="scientific">Bacillus mesophilus</name>
    <dbReference type="NCBI Taxonomy" id="1808955"/>
    <lineage>
        <taxon>Bacteria</taxon>
        <taxon>Bacillati</taxon>
        <taxon>Bacillota</taxon>
        <taxon>Bacilli</taxon>
        <taxon>Bacillales</taxon>
        <taxon>Bacillaceae</taxon>
        <taxon>Bacillus</taxon>
    </lineage>
</organism>
<name>A0A6M0Q260_9BACI</name>
<sequence length="129" mass="14880">MIQRFIELGEGYSDIYELLEIATSNQHRIKHLVALHTTKDDKQMTSLAVVLHPAETGKFQPIYICREGIPLFEEKKSQRLVLFETLSNSLEVPVITFKIKPSTAFAEKELYYQYVIGILRLHHIIPPLS</sequence>
<accession>A0A6M0Q260</accession>
<comment type="caution">
    <text evidence="2">The sequence shown here is derived from an EMBL/GenBank/DDBJ whole genome shotgun (WGS) entry which is preliminary data.</text>
</comment>
<dbReference type="Proteomes" id="UP000481043">
    <property type="component" value="Unassembled WGS sequence"/>
</dbReference>